<dbReference type="Proteomes" id="UP001211907">
    <property type="component" value="Unassembled WGS sequence"/>
</dbReference>
<sequence length="230" mass="25048">MRLYLAEPIAVSLLRDPDTNTLRMVPCSIPSTSLESLIQTAVLQILDCFNYSSPPPQSLLSSSSSPQHRNIHGDRLIYCLTGVLFTHTSPNPFGGPRSNLGYWVYNGATAMDLVNFIVDAAYRAYMGMKGRQGLDAVVFGVNRVLELHDMVVVAAMGVGGTSNGGGGGSVNKNLTDELVLRGMNRSNHVEFHKVSLIPEHLRLSGVPNDVAELSAVYFTAREVRKRIDSE</sequence>
<evidence type="ECO:0000313" key="2">
    <source>
        <dbReference type="Proteomes" id="UP001211907"/>
    </source>
</evidence>
<dbReference type="EMBL" id="JADGJH010000446">
    <property type="protein sequence ID" value="KAJ3128862.1"/>
    <property type="molecule type" value="Genomic_DNA"/>
</dbReference>
<keyword evidence="2" id="KW-1185">Reference proteome</keyword>
<dbReference type="AlphaFoldDB" id="A0AAD5T4F8"/>
<organism evidence="1 2">
    <name type="scientific">Physocladia obscura</name>
    <dbReference type="NCBI Taxonomy" id="109957"/>
    <lineage>
        <taxon>Eukaryota</taxon>
        <taxon>Fungi</taxon>
        <taxon>Fungi incertae sedis</taxon>
        <taxon>Chytridiomycota</taxon>
        <taxon>Chytridiomycota incertae sedis</taxon>
        <taxon>Chytridiomycetes</taxon>
        <taxon>Chytridiales</taxon>
        <taxon>Chytriomycetaceae</taxon>
        <taxon>Physocladia</taxon>
    </lineage>
</organism>
<accession>A0AAD5T4F8</accession>
<evidence type="ECO:0000313" key="1">
    <source>
        <dbReference type="EMBL" id="KAJ3128862.1"/>
    </source>
</evidence>
<protein>
    <submittedName>
        <fullName evidence="1">Uncharacterized protein</fullName>
    </submittedName>
</protein>
<name>A0AAD5T4F8_9FUNG</name>
<reference evidence="1" key="1">
    <citation type="submission" date="2020-05" db="EMBL/GenBank/DDBJ databases">
        <title>Phylogenomic resolution of chytrid fungi.</title>
        <authorList>
            <person name="Stajich J.E."/>
            <person name="Amses K."/>
            <person name="Simmons R."/>
            <person name="Seto K."/>
            <person name="Myers J."/>
            <person name="Bonds A."/>
            <person name="Quandt C.A."/>
            <person name="Barry K."/>
            <person name="Liu P."/>
            <person name="Grigoriev I."/>
            <person name="Longcore J.E."/>
            <person name="James T.Y."/>
        </authorList>
    </citation>
    <scope>NUCLEOTIDE SEQUENCE</scope>
    <source>
        <strain evidence="1">JEL0513</strain>
    </source>
</reference>
<gene>
    <name evidence="1" type="ORF">HK100_008934</name>
</gene>
<proteinExistence type="predicted"/>
<comment type="caution">
    <text evidence="1">The sequence shown here is derived from an EMBL/GenBank/DDBJ whole genome shotgun (WGS) entry which is preliminary data.</text>
</comment>